<dbReference type="Gene3D" id="1.10.287.130">
    <property type="match status" value="1"/>
</dbReference>
<dbReference type="SUPFAM" id="SSF47384">
    <property type="entry name" value="Homodimeric domain of signal transducing histidine kinase"/>
    <property type="match status" value="1"/>
</dbReference>
<dbReference type="PANTHER" id="PTHR45453">
    <property type="entry name" value="PHOSPHATE REGULON SENSOR PROTEIN PHOR"/>
    <property type="match status" value="1"/>
</dbReference>
<dbReference type="EC" id="2.7.13.3" evidence="2"/>
<evidence type="ECO:0000256" key="6">
    <source>
        <dbReference type="ARBA" id="ARBA00023012"/>
    </source>
</evidence>
<evidence type="ECO:0000256" key="7">
    <source>
        <dbReference type="SAM" id="Phobius"/>
    </source>
</evidence>
<evidence type="ECO:0000256" key="5">
    <source>
        <dbReference type="ARBA" id="ARBA00022777"/>
    </source>
</evidence>
<sequence>MALTPSSSPYAPPAWLGPVGPVLAAGGSGVFAILGFGMLVGADPKAVAWMVLLVGGVTGLAAWHVVERLAAIEPPVGSFERAAHEDAPPYASLIDALPDPVLVIAAHEPDDLTGRRFVLANSAARKLLRVQYDAGLLVTVIRDPDVLEAVDTALFGDAEAEAVYEMGGSQDRVMRATAKPLGPAPDGAHLALLVLRDETDIRRAERTRADFLANASHELRTPLASLSGFIETLRGHARDDAGAREKFLSIMQAQADRMSRLIDDLLSLSRIELNEHIAPHGEVDLAMAIGDVIDSLGPLARDRGVRLETQDMPGRGEALVAGDRDQIVQVIQNLIDNAIKYTPSGEAVRISMRNKASAAAAAAPGDSRAARFSLLTPDRASDLYAAVRVRDAGVGLAREHLPRLTERFYRVEGQKSGERSGTGLGLAIVKHIVNRHRGGLAVESIQGEGATFTAYFPLARHEVVGEA</sequence>
<reference evidence="9 10" key="1">
    <citation type="submission" date="2024-06" db="EMBL/GenBank/DDBJ databases">
        <title>Genomic Encyclopedia of Type Strains, Phase IV (KMG-IV): sequencing the most valuable type-strain genomes for metagenomic binning, comparative biology and taxonomic classification.</title>
        <authorList>
            <person name="Goeker M."/>
        </authorList>
    </citation>
    <scope>NUCLEOTIDE SEQUENCE [LARGE SCALE GENOMIC DNA]</scope>
    <source>
        <strain evidence="9 10">DSM 17809</strain>
    </source>
</reference>
<evidence type="ECO:0000256" key="3">
    <source>
        <dbReference type="ARBA" id="ARBA00022553"/>
    </source>
</evidence>
<feature type="domain" description="Histidine kinase" evidence="8">
    <location>
        <begin position="214"/>
        <end position="460"/>
    </location>
</feature>
<proteinExistence type="predicted"/>
<dbReference type="InterPro" id="IPR036890">
    <property type="entry name" value="HATPase_C_sf"/>
</dbReference>
<keyword evidence="10" id="KW-1185">Reference proteome</keyword>
<dbReference type="InterPro" id="IPR000014">
    <property type="entry name" value="PAS"/>
</dbReference>
<dbReference type="EMBL" id="JBEPLU010000001">
    <property type="protein sequence ID" value="MET3527164.1"/>
    <property type="molecule type" value="Genomic_DNA"/>
</dbReference>
<keyword evidence="6" id="KW-0902">Two-component regulatory system</keyword>
<keyword evidence="3" id="KW-0597">Phosphoprotein</keyword>
<comment type="caution">
    <text evidence="9">The sequence shown here is derived from an EMBL/GenBank/DDBJ whole genome shotgun (WGS) entry which is preliminary data.</text>
</comment>
<evidence type="ECO:0000313" key="10">
    <source>
        <dbReference type="Proteomes" id="UP001549110"/>
    </source>
</evidence>
<dbReference type="Proteomes" id="UP001549110">
    <property type="component" value="Unassembled WGS sequence"/>
</dbReference>
<accession>A0ABV2EJE5</accession>
<dbReference type="InterPro" id="IPR005467">
    <property type="entry name" value="His_kinase_dom"/>
</dbReference>
<evidence type="ECO:0000259" key="8">
    <source>
        <dbReference type="PROSITE" id="PS50109"/>
    </source>
</evidence>
<dbReference type="Pfam" id="PF13188">
    <property type="entry name" value="PAS_8"/>
    <property type="match status" value="1"/>
</dbReference>
<dbReference type="PRINTS" id="PR00344">
    <property type="entry name" value="BCTRLSENSOR"/>
</dbReference>
<dbReference type="InterPro" id="IPR003594">
    <property type="entry name" value="HATPase_dom"/>
</dbReference>
<evidence type="ECO:0000313" key="9">
    <source>
        <dbReference type="EMBL" id="MET3527164.1"/>
    </source>
</evidence>
<dbReference type="GO" id="GO:0004673">
    <property type="term" value="F:protein histidine kinase activity"/>
    <property type="evidence" value="ECO:0007669"/>
    <property type="project" value="UniProtKB-EC"/>
</dbReference>
<feature type="transmembrane region" description="Helical" evidence="7">
    <location>
        <begin position="20"/>
        <end position="40"/>
    </location>
</feature>
<feature type="transmembrane region" description="Helical" evidence="7">
    <location>
        <begin position="47"/>
        <end position="66"/>
    </location>
</feature>
<dbReference type="Gene3D" id="3.30.565.10">
    <property type="entry name" value="Histidine kinase-like ATPase, C-terminal domain"/>
    <property type="match status" value="1"/>
</dbReference>
<dbReference type="Pfam" id="PF02518">
    <property type="entry name" value="HATPase_c"/>
    <property type="match status" value="1"/>
</dbReference>
<dbReference type="InterPro" id="IPR003661">
    <property type="entry name" value="HisK_dim/P_dom"/>
</dbReference>
<evidence type="ECO:0000256" key="4">
    <source>
        <dbReference type="ARBA" id="ARBA00022679"/>
    </source>
</evidence>
<dbReference type="SMART" id="SM00387">
    <property type="entry name" value="HATPase_c"/>
    <property type="match status" value="1"/>
</dbReference>
<dbReference type="RefSeq" id="WP_354297666.1">
    <property type="nucleotide sequence ID" value="NZ_JBEPLU010000001.1"/>
</dbReference>
<dbReference type="InterPro" id="IPR036097">
    <property type="entry name" value="HisK_dim/P_sf"/>
</dbReference>
<dbReference type="Pfam" id="PF00512">
    <property type="entry name" value="HisKA"/>
    <property type="match status" value="1"/>
</dbReference>
<dbReference type="SMART" id="SM00388">
    <property type="entry name" value="HisKA"/>
    <property type="match status" value="1"/>
</dbReference>
<dbReference type="PROSITE" id="PS50109">
    <property type="entry name" value="HIS_KIN"/>
    <property type="match status" value="1"/>
</dbReference>
<evidence type="ECO:0000256" key="2">
    <source>
        <dbReference type="ARBA" id="ARBA00012438"/>
    </source>
</evidence>
<organism evidence="9 10">
    <name type="scientific">Phenylobacterium koreense</name>
    <dbReference type="NCBI Taxonomy" id="266125"/>
    <lineage>
        <taxon>Bacteria</taxon>
        <taxon>Pseudomonadati</taxon>
        <taxon>Pseudomonadota</taxon>
        <taxon>Alphaproteobacteria</taxon>
        <taxon>Caulobacterales</taxon>
        <taxon>Caulobacteraceae</taxon>
        <taxon>Phenylobacterium</taxon>
    </lineage>
</organism>
<keyword evidence="7" id="KW-0472">Membrane</keyword>
<keyword evidence="7" id="KW-0812">Transmembrane</keyword>
<gene>
    <name evidence="9" type="ORF">ABID41_002259</name>
</gene>
<keyword evidence="7" id="KW-1133">Transmembrane helix</keyword>
<evidence type="ECO:0000256" key="1">
    <source>
        <dbReference type="ARBA" id="ARBA00000085"/>
    </source>
</evidence>
<dbReference type="InterPro" id="IPR050351">
    <property type="entry name" value="BphY/WalK/GraS-like"/>
</dbReference>
<dbReference type="SUPFAM" id="SSF55874">
    <property type="entry name" value="ATPase domain of HSP90 chaperone/DNA topoisomerase II/histidine kinase"/>
    <property type="match status" value="1"/>
</dbReference>
<dbReference type="CDD" id="cd00082">
    <property type="entry name" value="HisKA"/>
    <property type="match status" value="1"/>
</dbReference>
<protein>
    <recommendedName>
        <fullName evidence="2">histidine kinase</fullName>
        <ecNumber evidence="2">2.7.13.3</ecNumber>
    </recommendedName>
</protein>
<keyword evidence="4 9" id="KW-0808">Transferase</keyword>
<name>A0ABV2EJE5_9CAUL</name>
<dbReference type="InterPro" id="IPR004358">
    <property type="entry name" value="Sig_transdc_His_kin-like_C"/>
</dbReference>
<dbReference type="PANTHER" id="PTHR45453:SF1">
    <property type="entry name" value="PHOSPHATE REGULON SENSOR PROTEIN PHOR"/>
    <property type="match status" value="1"/>
</dbReference>
<comment type="catalytic activity">
    <reaction evidence="1">
        <text>ATP + protein L-histidine = ADP + protein N-phospho-L-histidine.</text>
        <dbReference type="EC" id="2.7.13.3"/>
    </reaction>
</comment>
<keyword evidence="5 9" id="KW-0418">Kinase</keyword>